<accession>A0A940X456</accession>
<dbReference type="Proteomes" id="UP000673447">
    <property type="component" value="Unassembled WGS sequence"/>
</dbReference>
<dbReference type="InterPro" id="IPR052383">
    <property type="entry name" value="Anti-sigma-E_RseA-like"/>
</dbReference>
<name>A0A940X456_9GAMM</name>
<dbReference type="SUPFAM" id="SSF89069">
    <property type="entry name" value="N-terminal, cytoplasmic domain of anti-sigmaE factor RseA"/>
    <property type="match status" value="1"/>
</dbReference>
<keyword evidence="4" id="KW-1185">Reference proteome</keyword>
<reference evidence="3" key="2">
    <citation type="submission" date="2021-03" db="EMBL/GenBank/DDBJ databases">
        <authorList>
            <person name="Cao W."/>
        </authorList>
    </citation>
    <scope>NUCLEOTIDE SEQUENCE</scope>
    <source>
        <strain evidence="3">110414</strain>
    </source>
</reference>
<comment type="caution">
    <text evidence="3">The sequence shown here is derived from an EMBL/GenBank/DDBJ whole genome shotgun (WGS) entry which is preliminary data.</text>
</comment>
<dbReference type="PANTHER" id="PTHR38104:SF1">
    <property type="entry name" value="ANTI-SIGMA-E FACTOR RSEA"/>
    <property type="match status" value="1"/>
</dbReference>
<feature type="region of interest" description="Disordered" evidence="1">
    <location>
        <begin position="159"/>
        <end position="276"/>
    </location>
</feature>
<dbReference type="InterPro" id="IPR005572">
    <property type="entry name" value="Anti-sigma_E_RseA_N"/>
</dbReference>
<dbReference type="Gene3D" id="1.10.10.880">
    <property type="entry name" value="Anti sigma-E protein RseA, N-terminal domain"/>
    <property type="match status" value="1"/>
</dbReference>
<evidence type="ECO:0000259" key="2">
    <source>
        <dbReference type="Pfam" id="PF03872"/>
    </source>
</evidence>
<dbReference type="GO" id="GO:0016989">
    <property type="term" value="F:sigma factor antagonist activity"/>
    <property type="evidence" value="ECO:0007669"/>
    <property type="project" value="InterPro"/>
</dbReference>
<evidence type="ECO:0000313" key="3">
    <source>
        <dbReference type="EMBL" id="MBP3985673.1"/>
    </source>
</evidence>
<dbReference type="EMBL" id="JAGKTC010000003">
    <property type="protein sequence ID" value="MBP3985673.1"/>
    <property type="molecule type" value="Genomic_DNA"/>
</dbReference>
<dbReference type="InterPro" id="IPR036147">
    <property type="entry name" value="Anti-sigma_E_RseA_N_sf"/>
</dbReference>
<evidence type="ECO:0000313" key="4">
    <source>
        <dbReference type="Proteomes" id="UP000673447"/>
    </source>
</evidence>
<feature type="compositionally biased region" description="Polar residues" evidence="1">
    <location>
        <begin position="168"/>
        <end position="179"/>
    </location>
</feature>
<sequence length="276" mass="29224">MSTDKFELHYRLQLSALIDGDLSPDEARFLLRRLQHDGELNACWERWQLCGDVLRGQAHAPAPAGFADRVIAAIAAETQTVAVSAPVASRPRRSLAKWGGGALAASVALIALFMARQQVPEESTEAPAVASQAPAVAPVGAPAASDAVATASVAAVATASVPRKANRSSRGSATRNQQVARVANRMPQRERATGTQAPAPALVAIAPQAHDPFRPTQATTEPTARPWPRSVLQQYPSASGAFNASYGNDRSTQAFYPFQPRLPQSPPVELPDSPQD</sequence>
<protein>
    <submittedName>
        <fullName evidence="3">Sigma-E factor negative regulatory protein</fullName>
    </submittedName>
</protein>
<dbReference type="Pfam" id="PF03872">
    <property type="entry name" value="RseA_N"/>
    <property type="match status" value="1"/>
</dbReference>
<dbReference type="CDD" id="cd16328">
    <property type="entry name" value="RseA_N"/>
    <property type="match status" value="1"/>
</dbReference>
<proteinExistence type="predicted"/>
<organism evidence="3 4">
    <name type="scientific">Pseudoxanthomonas helianthi</name>
    <dbReference type="NCBI Taxonomy" id="1453541"/>
    <lineage>
        <taxon>Bacteria</taxon>
        <taxon>Pseudomonadati</taxon>
        <taxon>Pseudomonadota</taxon>
        <taxon>Gammaproteobacteria</taxon>
        <taxon>Lysobacterales</taxon>
        <taxon>Lysobacteraceae</taxon>
        <taxon>Pseudoxanthomonas</taxon>
    </lineage>
</organism>
<feature type="compositionally biased region" description="Polar residues" evidence="1">
    <location>
        <begin position="231"/>
        <end position="254"/>
    </location>
</feature>
<dbReference type="RefSeq" id="WP_210537520.1">
    <property type="nucleotide sequence ID" value="NZ_JAGKTC010000003.1"/>
</dbReference>
<dbReference type="AlphaFoldDB" id="A0A940X456"/>
<evidence type="ECO:0000256" key="1">
    <source>
        <dbReference type="SAM" id="MobiDB-lite"/>
    </source>
</evidence>
<gene>
    <name evidence="3" type="ORF">J5837_14770</name>
</gene>
<feature type="domain" description="Anti sigma-E protein RseA N-terminal" evidence="2">
    <location>
        <begin position="13"/>
        <end position="91"/>
    </location>
</feature>
<dbReference type="PANTHER" id="PTHR38104">
    <property type="match status" value="1"/>
</dbReference>
<reference evidence="3" key="1">
    <citation type="journal article" date="2016" name="Int. J. Syst. Evol. Microbiol.">
        <title>Pseudoxanthomonas helianthi sp. nov., isolated from roots of Jerusalem artichoke (Helianthus tuberosus).</title>
        <authorList>
            <person name="Kittiwongwattana C."/>
            <person name="Thawai C."/>
        </authorList>
    </citation>
    <scope>NUCLEOTIDE SEQUENCE</scope>
    <source>
        <strain evidence="3">110414</strain>
    </source>
</reference>